<dbReference type="RefSeq" id="WP_063367432.1">
    <property type="nucleotide sequence ID" value="NZ_AUYC01000020.1"/>
</dbReference>
<proteinExistence type="predicted"/>
<gene>
    <name evidence="3" type="ORF">N473_13705</name>
</gene>
<name>A0A167LMG0_9GAMM</name>
<reference evidence="3" key="1">
    <citation type="submission" date="2013-07" db="EMBL/GenBank/DDBJ databases">
        <title>Comparative Genomic and Metabolomic Analysis of Twelve Strains of Pseudoalteromonas luteoviolacea.</title>
        <authorList>
            <person name="Vynne N.G."/>
            <person name="Mansson M."/>
            <person name="Gram L."/>
        </authorList>
    </citation>
    <scope>NUCLEOTIDE SEQUENCE [LARGE SCALE GENOMIC DNA]</scope>
    <source>
        <strain evidence="3">CPMOR-1</strain>
    </source>
</reference>
<feature type="domain" description="Gfo/Idh/MocA-like oxidoreductase N-terminal" evidence="2">
    <location>
        <begin position="3"/>
        <end position="114"/>
    </location>
</feature>
<dbReference type="Gene3D" id="3.40.50.720">
    <property type="entry name" value="NAD(P)-binding Rossmann-like Domain"/>
    <property type="match status" value="1"/>
</dbReference>
<dbReference type="PANTHER" id="PTHR43377:SF1">
    <property type="entry name" value="BILIVERDIN REDUCTASE A"/>
    <property type="match status" value="1"/>
</dbReference>
<dbReference type="EMBL" id="AUYC01000020">
    <property type="protein sequence ID" value="KZN64844.1"/>
    <property type="molecule type" value="Genomic_DNA"/>
</dbReference>
<keyword evidence="1" id="KW-0732">Signal</keyword>
<dbReference type="InterPro" id="IPR036291">
    <property type="entry name" value="NAD(P)-bd_dom_sf"/>
</dbReference>
<dbReference type="InterPro" id="IPR000683">
    <property type="entry name" value="Gfo/Idh/MocA-like_OxRdtase_N"/>
</dbReference>
<dbReference type="SUPFAM" id="SSF51735">
    <property type="entry name" value="NAD(P)-binding Rossmann-fold domains"/>
    <property type="match status" value="1"/>
</dbReference>
<dbReference type="Proteomes" id="UP000076486">
    <property type="component" value="Unassembled WGS sequence"/>
</dbReference>
<evidence type="ECO:0000256" key="1">
    <source>
        <dbReference type="ARBA" id="ARBA00022729"/>
    </source>
</evidence>
<dbReference type="GO" id="GO:0000166">
    <property type="term" value="F:nucleotide binding"/>
    <property type="evidence" value="ECO:0007669"/>
    <property type="project" value="InterPro"/>
</dbReference>
<protein>
    <recommendedName>
        <fullName evidence="2">Gfo/Idh/MocA-like oxidoreductase N-terminal domain-containing protein</fullName>
    </recommendedName>
</protein>
<dbReference type="Pfam" id="PF01408">
    <property type="entry name" value="GFO_IDH_MocA"/>
    <property type="match status" value="1"/>
</dbReference>
<accession>A0A167LMG0</accession>
<dbReference type="InterPro" id="IPR051450">
    <property type="entry name" value="Gfo/Idh/MocA_Oxidoreductases"/>
</dbReference>
<evidence type="ECO:0000259" key="2">
    <source>
        <dbReference type="Pfam" id="PF01408"/>
    </source>
</evidence>
<dbReference type="AlphaFoldDB" id="A0A167LMG0"/>
<dbReference type="PANTHER" id="PTHR43377">
    <property type="entry name" value="BILIVERDIN REDUCTASE A"/>
    <property type="match status" value="1"/>
</dbReference>
<organism evidence="3">
    <name type="scientific">Pseudoalteromonas luteoviolacea CPMOR-1</name>
    <dbReference type="NCBI Taxonomy" id="1365248"/>
    <lineage>
        <taxon>Bacteria</taxon>
        <taxon>Pseudomonadati</taxon>
        <taxon>Pseudomonadota</taxon>
        <taxon>Gammaproteobacteria</taxon>
        <taxon>Alteromonadales</taxon>
        <taxon>Pseudoalteromonadaceae</taxon>
        <taxon>Pseudoalteromonas</taxon>
    </lineage>
</organism>
<dbReference type="PATRIC" id="fig|1365248.3.peg.1652"/>
<sequence length="303" mass="34259">MIKTILCGTNYGSVYLRSLLINESFSVNALFSRGGERSLDIAKRLNVTNYNILDEVPDTFELAIVALPKEVALQTASHFLQRKTAVLLEHPIDLKDFKKLQTLAQQYNTKLFINSHFLYMENIADFIKRSKQLPQKELIGVSVNCYARTLYSTLDILYEYLGEPSVDTIQSIECPDYKIAIIQFKYINVSMKIFKSIGEKDDIKDSIVGHNIINYYGSTSLSLTGSWGTTVTSKLPEPNSLSNIQKFSDTSIDMNKLLSFRENAIGHVLSSVERALLFNHSPTEFCLNRALSIVTLYDILKEA</sequence>
<comment type="caution">
    <text evidence="3">The sequence shown here is derived from an EMBL/GenBank/DDBJ whole genome shotgun (WGS) entry which is preliminary data.</text>
</comment>
<evidence type="ECO:0000313" key="3">
    <source>
        <dbReference type="EMBL" id="KZN64844.1"/>
    </source>
</evidence>